<dbReference type="VEuPathDB" id="FungiDB:JI435_122900"/>
<feature type="region of interest" description="Disordered" evidence="1">
    <location>
        <begin position="341"/>
        <end position="360"/>
    </location>
</feature>
<dbReference type="GO" id="GO:0004553">
    <property type="term" value="F:hydrolase activity, hydrolyzing O-glycosyl compounds"/>
    <property type="evidence" value="ECO:0007669"/>
    <property type="project" value="InterPro"/>
</dbReference>
<dbReference type="Pfam" id="PF26113">
    <property type="entry name" value="GH16_XgeA"/>
    <property type="match status" value="1"/>
</dbReference>
<feature type="chain" id="PRO_5030768421" description="GH16 domain-containing protein" evidence="2">
    <location>
        <begin position="24"/>
        <end position="532"/>
    </location>
</feature>
<dbReference type="InterPro" id="IPR000757">
    <property type="entry name" value="Beta-glucanase-like"/>
</dbReference>
<keyword evidence="2" id="KW-0732">Signal</keyword>
<evidence type="ECO:0000313" key="5">
    <source>
        <dbReference type="Proteomes" id="UP000663193"/>
    </source>
</evidence>
<dbReference type="Gene3D" id="2.60.120.200">
    <property type="match status" value="1"/>
</dbReference>
<dbReference type="InterPro" id="IPR050546">
    <property type="entry name" value="Glycosyl_Hydrlase_16"/>
</dbReference>
<proteinExistence type="predicted"/>
<dbReference type="EMBL" id="CP069044">
    <property type="protein sequence ID" value="QRD07092.1"/>
    <property type="molecule type" value="Genomic_DNA"/>
</dbReference>
<dbReference type="InterPro" id="IPR013320">
    <property type="entry name" value="ConA-like_dom_sf"/>
</dbReference>
<evidence type="ECO:0000256" key="2">
    <source>
        <dbReference type="SAM" id="SignalP"/>
    </source>
</evidence>
<name>A0A7U2IC03_PHANO</name>
<gene>
    <name evidence="4" type="ORF">JI435_122900</name>
</gene>
<dbReference type="GO" id="GO:0005975">
    <property type="term" value="P:carbohydrate metabolic process"/>
    <property type="evidence" value="ECO:0007669"/>
    <property type="project" value="InterPro"/>
</dbReference>
<dbReference type="OrthoDB" id="192832at2759"/>
<accession>A0A7U2IC03</accession>
<dbReference type="PANTHER" id="PTHR10963:SF24">
    <property type="entry name" value="GLYCOSIDASE C21B10.07-RELATED"/>
    <property type="match status" value="1"/>
</dbReference>
<dbReference type="OMA" id="AIRTWFF"/>
<dbReference type="FunFam" id="2.60.120.200:FF:000179">
    <property type="entry name" value="Unplaced genomic scaffold supercont1.19, whole genome shotgun sequence"/>
    <property type="match status" value="1"/>
</dbReference>
<keyword evidence="5" id="KW-1185">Reference proteome</keyword>
<dbReference type="PANTHER" id="PTHR10963">
    <property type="entry name" value="GLYCOSYL HYDROLASE-RELATED"/>
    <property type="match status" value="1"/>
</dbReference>
<dbReference type="AlphaFoldDB" id="A0A7U2IC03"/>
<evidence type="ECO:0000259" key="3">
    <source>
        <dbReference type="PROSITE" id="PS51762"/>
    </source>
</evidence>
<dbReference type="Proteomes" id="UP000663193">
    <property type="component" value="Chromosome 22"/>
</dbReference>
<evidence type="ECO:0000256" key="1">
    <source>
        <dbReference type="SAM" id="MobiDB-lite"/>
    </source>
</evidence>
<feature type="domain" description="GH16" evidence="3">
    <location>
        <begin position="19"/>
        <end position="290"/>
    </location>
</feature>
<organism evidence="4 5">
    <name type="scientific">Phaeosphaeria nodorum (strain SN15 / ATCC MYA-4574 / FGSC 10173)</name>
    <name type="common">Glume blotch fungus</name>
    <name type="synonym">Parastagonospora nodorum</name>
    <dbReference type="NCBI Taxonomy" id="321614"/>
    <lineage>
        <taxon>Eukaryota</taxon>
        <taxon>Fungi</taxon>
        <taxon>Dikarya</taxon>
        <taxon>Ascomycota</taxon>
        <taxon>Pezizomycotina</taxon>
        <taxon>Dothideomycetes</taxon>
        <taxon>Pleosporomycetidae</taxon>
        <taxon>Pleosporales</taxon>
        <taxon>Pleosporineae</taxon>
        <taxon>Phaeosphaeriaceae</taxon>
        <taxon>Parastagonospora</taxon>
    </lineage>
</organism>
<evidence type="ECO:0000313" key="4">
    <source>
        <dbReference type="EMBL" id="QRD07092.1"/>
    </source>
</evidence>
<dbReference type="SUPFAM" id="SSF49899">
    <property type="entry name" value="Concanavalin A-like lectins/glucanases"/>
    <property type="match status" value="1"/>
</dbReference>
<dbReference type="PROSITE" id="PS51762">
    <property type="entry name" value="GH16_2"/>
    <property type="match status" value="1"/>
</dbReference>
<feature type="signal peptide" evidence="2">
    <location>
        <begin position="1"/>
        <end position="23"/>
    </location>
</feature>
<reference evidence="5" key="1">
    <citation type="journal article" date="2021" name="BMC Genomics">
        <title>Chromosome-level genome assembly and manually-curated proteome of model necrotroph Parastagonospora nodorum Sn15 reveals a genome-wide trove of candidate effector homologs, and redundancy of virulence-related functions within an accessory chromosome.</title>
        <authorList>
            <person name="Bertazzoni S."/>
            <person name="Jones D.A.B."/>
            <person name="Phan H.T."/>
            <person name="Tan K.-C."/>
            <person name="Hane J.K."/>
        </authorList>
    </citation>
    <scope>NUCLEOTIDE SEQUENCE [LARGE SCALE GENOMIC DNA]</scope>
    <source>
        <strain evidence="5">SN15 / ATCC MYA-4574 / FGSC 10173)</strain>
    </source>
</reference>
<sequence length="532" mass="56844">MPSSSLILSVGTVLASLTSTAFATKYDKHEVYNSTNWLDAFEFRQDELTYGYVNYVNEATAKNRKLYRIEGNDVVFGPDGTETLDVNGPGRKSVRLEGKTDYNKGLFILDVKQMPGVCGMWPSFWSLGREPWPVKGEIDIIEGVNDNQVNKMALHTDTNCKVNGRGQTNPQVHNDCAHDTGGTLGCDVNEARTNSFGKNFNNIKGLSGSGGGGYYVMEWDSDAIRTWFFPRDKTLPPSLTSDAPDTAQFGQPAANFQGDCNIEERIKDQRFIFTNNFCGDWAGNVFGSTPSCPLQKDDAGKQLSPEDSCKKYVAKNPDVFKNQAWRIGSFRTFKKKAVVNSSSSAATPSTSSSASTSSTSLNLLGSSTMVSSSNTTKVYNKDCRSGPKTVTVTVHCTNCDYVATPTPDVPAGKPTPAFPDAYKPTPMAPDFETIPTKIYQTMIITLSNASTPAASQSKSAEVPAASKPIIPAYGTGMPAQTAGNNGTMSVGTGVQPIASKTGYAPPMFTGAASGMQGGSAVALIAVAVAMVL</sequence>
<protein>
    <recommendedName>
        <fullName evidence="3">GH16 domain-containing protein</fullName>
    </recommendedName>
</protein>